<dbReference type="EMBL" id="OX465079">
    <property type="protein sequence ID" value="CAI9275470.1"/>
    <property type="molecule type" value="Genomic_DNA"/>
</dbReference>
<keyword evidence="2" id="KW-1185">Reference proteome</keyword>
<sequence>MNKVVDASASMCNATTEKVDKLITDACLFMETFQSSSESNTVKANEVISSLRSDLLSERTKLEAVRTGIQSDHSELKTSISTKLQKLQDDLVSDNSLKDQLARK</sequence>
<organism evidence="1 2">
    <name type="scientific">Lactuca saligna</name>
    <name type="common">Willowleaf lettuce</name>
    <dbReference type="NCBI Taxonomy" id="75948"/>
    <lineage>
        <taxon>Eukaryota</taxon>
        <taxon>Viridiplantae</taxon>
        <taxon>Streptophyta</taxon>
        <taxon>Embryophyta</taxon>
        <taxon>Tracheophyta</taxon>
        <taxon>Spermatophyta</taxon>
        <taxon>Magnoliopsida</taxon>
        <taxon>eudicotyledons</taxon>
        <taxon>Gunneridae</taxon>
        <taxon>Pentapetalae</taxon>
        <taxon>asterids</taxon>
        <taxon>campanulids</taxon>
        <taxon>Asterales</taxon>
        <taxon>Asteraceae</taxon>
        <taxon>Cichorioideae</taxon>
        <taxon>Cichorieae</taxon>
        <taxon>Lactucinae</taxon>
        <taxon>Lactuca</taxon>
    </lineage>
</organism>
<gene>
    <name evidence="1" type="ORF">LSALG_LOCUS15498</name>
</gene>
<reference evidence="1" key="1">
    <citation type="submission" date="2023-04" db="EMBL/GenBank/DDBJ databases">
        <authorList>
            <person name="Vijverberg K."/>
            <person name="Xiong W."/>
            <person name="Schranz E."/>
        </authorList>
    </citation>
    <scope>NUCLEOTIDE SEQUENCE</scope>
</reference>
<evidence type="ECO:0000313" key="1">
    <source>
        <dbReference type="EMBL" id="CAI9275470.1"/>
    </source>
</evidence>
<protein>
    <submittedName>
        <fullName evidence="1">Uncharacterized protein</fullName>
    </submittedName>
</protein>
<dbReference type="AlphaFoldDB" id="A0AA36DY36"/>
<dbReference type="Proteomes" id="UP001177003">
    <property type="component" value="Chromosome 3"/>
</dbReference>
<name>A0AA36DY36_LACSI</name>
<accession>A0AA36DY36</accession>
<evidence type="ECO:0000313" key="2">
    <source>
        <dbReference type="Proteomes" id="UP001177003"/>
    </source>
</evidence>
<proteinExistence type="predicted"/>